<dbReference type="EMBL" id="UASS01000001">
    <property type="protein sequence ID" value="SPX59263.1"/>
    <property type="molecule type" value="Genomic_DNA"/>
</dbReference>
<dbReference type="RefSeq" id="WP_058443646.1">
    <property type="nucleotide sequence ID" value="NZ_CAAAHT010000025.1"/>
</dbReference>
<dbReference type="OrthoDB" id="5638018at2"/>
<evidence type="ECO:0000313" key="5">
    <source>
        <dbReference type="Proteomes" id="UP000251942"/>
    </source>
</evidence>
<dbReference type="EMBL" id="UGNY01000001">
    <property type="protein sequence ID" value="STX38743.1"/>
    <property type="molecule type" value="Genomic_DNA"/>
</dbReference>
<evidence type="ECO:0000313" key="6">
    <source>
        <dbReference type="Proteomes" id="UP000254033"/>
    </source>
</evidence>
<dbReference type="PATRIC" id="fig|453.4.peg.464"/>
<evidence type="ECO:0000313" key="2">
    <source>
        <dbReference type="EMBL" id="SPX59263.1"/>
    </source>
</evidence>
<protein>
    <submittedName>
        <fullName evidence="2">Uncharacterized protein conserved in bacteria</fullName>
    </submittedName>
</protein>
<evidence type="ECO:0000313" key="3">
    <source>
        <dbReference type="EMBL" id="STX38743.1"/>
    </source>
</evidence>
<name>A0A0W0U6K7_9GAMM</name>
<dbReference type="EMBL" id="LNYB01000014">
    <property type="protein sequence ID" value="KTD03682.1"/>
    <property type="molecule type" value="Genomic_DNA"/>
</dbReference>
<dbReference type="Pfam" id="PF06108">
    <property type="entry name" value="DUF952"/>
    <property type="match status" value="1"/>
</dbReference>
<dbReference type="Proteomes" id="UP000054698">
    <property type="component" value="Unassembled WGS sequence"/>
</dbReference>
<dbReference type="Proteomes" id="UP000251942">
    <property type="component" value="Unassembled WGS sequence"/>
</dbReference>
<evidence type="ECO:0000313" key="4">
    <source>
        <dbReference type="Proteomes" id="UP000054698"/>
    </source>
</evidence>
<keyword evidence="4" id="KW-1185">Reference proteome</keyword>
<dbReference type="STRING" id="453.Lfee_0428"/>
<reference evidence="1 4" key="1">
    <citation type="submission" date="2015-11" db="EMBL/GenBank/DDBJ databases">
        <title>Genomic analysis of 38 Legionella species identifies large and diverse effector repertoires.</title>
        <authorList>
            <person name="Burstein D."/>
            <person name="Amaro F."/>
            <person name="Zusman T."/>
            <person name="Lifshitz Z."/>
            <person name="Cohen O."/>
            <person name="Gilbert J.A."/>
            <person name="Pupko T."/>
            <person name="Shuman H.A."/>
            <person name="Segal G."/>
        </authorList>
    </citation>
    <scope>NUCLEOTIDE SEQUENCE [LARGE SCALE GENOMIC DNA]</scope>
    <source>
        <strain evidence="1 4">WO-44C</strain>
    </source>
</reference>
<dbReference type="AlphaFoldDB" id="A0A0W0U6K7"/>
<accession>A0A0W0U6K7</accession>
<sequence>MTFVYKILTVEEWNAFEKSGRFDGSANDKKDGFIHLTFENQYPAILEKFFKGIDKVVLVEIDSRLLEKETLKVEANKPGGEQYPHLYSSMPMKAVTSHTDLELPYEPRAIFQI</sequence>
<organism evidence="1 4">
    <name type="scientific">Legionella feeleii</name>
    <dbReference type="NCBI Taxonomy" id="453"/>
    <lineage>
        <taxon>Bacteria</taxon>
        <taxon>Pseudomonadati</taxon>
        <taxon>Pseudomonadota</taxon>
        <taxon>Gammaproteobacteria</taxon>
        <taxon>Legionellales</taxon>
        <taxon>Legionellaceae</taxon>
        <taxon>Legionella</taxon>
    </lineage>
</organism>
<dbReference type="Proteomes" id="UP000254033">
    <property type="component" value="Unassembled WGS sequence"/>
</dbReference>
<evidence type="ECO:0000313" key="1">
    <source>
        <dbReference type="EMBL" id="KTD03682.1"/>
    </source>
</evidence>
<dbReference type="InterPro" id="IPR009297">
    <property type="entry name" value="DUF952"/>
</dbReference>
<proteinExistence type="predicted"/>
<dbReference type="PANTHER" id="PTHR34129:SF1">
    <property type="entry name" value="DUF952 DOMAIN-CONTAINING PROTEIN"/>
    <property type="match status" value="1"/>
</dbReference>
<dbReference type="SUPFAM" id="SSF56399">
    <property type="entry name" value="ADP-ribosylation"/>
    <property type="match status" value="1"/>
</dbReference>
<dbReference type="Gene3D" id="3.20.170.20">
    <property type="entry name" value="Protein of unknown function DUF952"/>
    <property type="match status" value="1"/>
</dbReference>
<dbReference type="PANTHER" id="PTHR34129">
    <property type="entry name" value="BLR1139 PROTEIN"/>
    <property type="match status" value="1"/>
</dbReference>
<gene>
    <name evidence="1" type="ORF">Lfee_0428</name>
    <name evidence="3" type="ORF">NCTC11978_01931</name>
    <name evidence="2" type="ORF">NCTC12022_00084</name>
</gene>
<reference evidence="5 6" key="2">
    <citation type="submission" date="2018-06" db="EMBL/GenBank/DDBJ databases">
        <authorList>
            <consortium name="Pathogen Informatics"/>
            <person name="Doyle S."/>
        </authorList>
    </citation>
    <scope>NUCLEOTIDE SEQUENCE [LARGE SCALE GENOMIC DNA]</scope>
    <source>
        <strain evidence="3 6">NCTC11978</strain>
        <strain evidence="2 5">NCTC12022</strain>
    </source>
</reference>